<dbReference type="EMBL" id="QICS01000004">
    <property type="protein sequence ID" value="PXV91050.1"/>
    <property type="molecule type" value="Genomic_DNA"/>
</dbReference>
<accession>A0A255QHD5</accession>
<evidence type="ECO:0000313" key="3">
    <source>
        <dbReference type="Proteomes" id="UP000216411"/>
    </source>
</evidence>
<dbReference type="OrthoDB" id="2108734at2"/>
<dbReference type="Proteomes" id="UP000247523">
    <property type="component" value="Unassembled WGS sequence"/>
</dbReference>
<dbReference type="RefSeq" id="WP_094380233.1">
    <property type="nucleotide sequence ID" value="NZ_NOKA02000050.1"/>
</dbReference>
<evidence type="ECO:0000313" key="4">
    <source>
        <dbReference type="Proteomes" id="UP000247523"/>
    </source>
</evidence>
<dbReference type="EMBL" id="NOKA02000050">
    <property type="protein sequence ID" value="RDY30075.1"/>
    <property type="molecule type" value="Genomic_DNA"/>
</dbReference>
<gene>
    <name evidence="1" type="ORF">C8E03_10457</name>
    <name evidence="2" type="ORF">CG710_016680</name>
</gene>
<organism evidence="1 4">
    <name type="scientific">Lachnotalea glycerini</name>
    <dbReference type="NCBI Taxonomy" id="1763509"/>
    <lineage>
        <taxon>Bacteria</taxon>
        <taxon>Bacillati</taxon>
        <taxon>Bacillota</taxon>
        <taxon>Clostridia</taxon>
        <taxon>Lachnospirales</taxon>
        <taxon>Lachnospiraceae</taxon>
        <taxon>Lachnotalea</taxon>
    </lineage>
</organism>
<keyword evidence="3" id="KW-1185">Reference proteome</keyword>
<reference evidence="2 3" key="1">
    <citation type="journal article" date="2017" name="Genome Announc.">
        <title>Draft Genome Sequence of a Sporulating and Motile Strain of Lachnotalea glycerini Isolated from Water in Quebec City, Canada.</title>
        <authorList>
            <person name="Maheux A.F."/>
            <person name="Boudreau D.K."/>
            <person name="Berube E."/>
            <person name="Boissinot M."/>
            <person name="Raymond F."/>
            <person name="Brodeur S."/>
            <person name="Corbeil J."/>
            <person name="Isabel S."/>
            <person name="Omar R.F."/>
            <person name="Bergeron M.G."/>
        </authorList>
    </citation>
    <scope>NUCLEOTIDE SEQUENCE [LARGE SCALE GENOMIC DNA]</scope>
    <source>
        <strain evidence="2 3">CCRI-19302</strain>
    </source>
</reference>
<comment type="caution">
    <text evidence="1">The sequence shown here is derived from an EMBL/GenBank/DDBJ whole genome shotgun (WGS) entry which is preliminary data.</text>
</comment>
<dbReference type="Proteomes" id="UP000216411">
    <property type="component" value="Unassembled WGS sequence"/>
</dbReference>
<protein>
    <submittedName>
        <fullName evidence="1">Uncharacterized protein</fullName>
    </submittedName>
</protein>
<evidence type="ECO:0000313" key="1">
    <source>
        <dbReference type="EMBL" id="PXV91050.1"/>
    </source>
</evidence>
<proteinExistence type="predicted"/>
<evidence type="ECO:0000313" key="2">
    <source>
        <dbReference type="EMBL" id="RDY30075.1"/>
    </source>
</evidence>
<name>A0A255QHD5_9FIRM</name>
<dbReference type="AlphaFoldDB" id="A0A255QHD5"/>
<sequence length="133" mass="13233">MDMTYEDALVMPNNCAMMDEEEMTYVEGGGTLYVTFTKSTICNAIGVLGGVATKAAVTALLESAAIGVATAIELGTAGTGTLVAGLVLAYGSTVAAAAAAKIVKNIASGVYTGGDITLKVASGSLVPSFTLTI</sequence>
<reference evidence="2" key="3">
    <citation type="submission" date="2018-07" db="EMBL/GenBank/DDBJ databases">
        <authorList>
            <person name="Quirk P.G."/>
            <person name="Krulwich T.A."/>
        </authorList>
    </citation>
    <scope>NUCLEOTIDE SEQUENCE</scope>
    <source>
        <strain evidence="2">CCRI-19302</strain>
    </source>
</reference>
<reference evidence="1 4" key="2">
    <citation type="submission" date="2018-05" db="EMBL/GenBank/DDBJ databases">
        <title>Genomic Encyclopedia of Type Strains, Phase IV (KMG-IV): sequencing the most valuable type-strain genomes for metagenomic binning, comparative biology and taxonomic classification.</title>
        <authorList>
            <person name="Goeker M."/>
        </authorList>
    </citation>
    <scope>NUCLEOTIDE SEQUENCE [LARGE SCALE GENOMIC DNA]</scope>
    <source>
        <strain evidence="1 4">DSM 28816</strain>
    </source>
</reference>